<protein>
    <submittedName>
        <fullName evidence="13">IAA-leucine-resistant (ILR1)-like 3</fullName>
    </submittedName>
</protein>
<comment type="subcellular location">
    <subcellularLocation>
        <location evidence="2">Membrane</location>
        <topology evidence="2">Single-pass membrane protein</topology>
    </subcellularLocation>
    <subcellularLocation>
        <location evidence="1">Nucleus</location>
    </subcellularLocation>
</comment>
<dbReference type="Gene3D" id="2.170.150.80">
    <property type="entry name" value="NAC domain"/>
    <property type="match status" value="1"/>
</dbReference>
<evidence type="ECO:0000256" key="2">
    <source>
        <dbReference type="ARBA" id="ARBA00004167"/>
    </source>
</evidence>
<evidence type="ECO:0000256" key="9">
    <source>
        <dbReference type="ARBA" id="ARBA00023163"/>
    </source>
</evidence>
<dbReference type="FunFam" id="2.170.150.80:FF:000002">
    <property type="entry name" value="Nac domain-containing protein 86"/>
    <property type="match status" value="1"/>
</dbReference>
<keyword evidence="9" id="KW-0804">Transcription</keyword>
<evidence type="ECO:0000256" key="5">
    <source>
        <dbReference type="ARBA" id="ARBA00023015"/>
    </source>
</evidence>
<evidence type="ECO:0000256" key="7">
    <source>
        <dbReference type="ARBA" id="ARBA00023136"/>
    </source>
</evidence>
<proteinExistence type="predicted"/>
<evidence type="ECO:0000313" key="13">
    <source>
        <dbReference type="EMBL" id="KAK1361127.1"/>
    </source>
</evidence>
<dbReference type="EMBL" id="JAUIZM010000010">
    <property type="protein sequence ID" value="KAK1361127.1"/>
    <property type="molecule type" value="Genomic_DNA"/>
</dbReference>
<reference evidence="13" key="2">
    <citation type="submission" date="2023-05" db="EMBL/GenBank/DDBJ databases">
        <authorList>
            <person name="Schelkunov M.I."/>
        </authorList>
    </citation>
    <scope>NUCLEOTIDE SEQUENCE</scope>
    <source>
        <strain evidence="13">Hsosn_3</strain>
        <tissue evidence="13">Leaf</tissue>
    </source>
</reference>
<dbReference type="Pfam" id="PF02365">
    <property type="entry name" value="NAM"/>
    <property type="match status" value="1"/>
</dbReference>
<reference evidence="13" key="1">
    <citation type="submission" date="2023-02" db="EMBL/GenBank/DDBJ databases">
        <title>Genome of toxic invasive species Heracleum sosnowskyi carries increased number of genes despite the absence of recent whole-genome duplications.</title>
        <authorList>
            <person name="Schelkunov M."/>
            <person name="Shtratnikova V."/>
            <person name="Makarenko M."/>
            <person name="Klepikova A."/>
            <person name="Omelchenko D."/>
            <person name="Novikova G."/>
            <person name="Obukhova E."/>
            <person name="Bogdanov V."/>
            <person name="Penin A."/>
            <person name="Logacheva M."/>
        </authorList>
    </citation>
    <scope>NUCLEOTIDE SEQUENCE</scope>
    <source>
        <strain evidence="13">Hsosn_3</strain>
        <tissue evidence="13">Leaf</tissue>
    </source>
</reference>
<feature type="region of interest" description="Disordered" evidence="11">
    <location>
        <begin position="474"/>
        <end position="509"/>
    </location>
</feature>
<keyword evidence="6" id="KW-0238">DNA-binding</keyword>
<evidence type="ECO:0000256" key="6">
    <source>
        <dbReference type="ARBA" id="ARBA00023125"/>
    </source>
</evidence>
<evidence type="ECO:0000256" key="8">
    <source>
        <dbReference type="ARBA" id="ARBA00023159"/>
    </source>
</evidence>
<keyword evidence="14" id="KW-1185">Reference proteome</keyword>
<dbReference type="Proteomes" id="UP001237642">
    <property type="component" value="Unassembled WGS sequence"/>
</dbReference>
<dbReference type="InterPro" id="IPR036093">
    <property type="entry name" value="NAC_dom_sf"/>
</dbReference>
<dbReference type="SUPFAM" id="SSF101941">
    <property type="entry name" value="NAC domain"/>
    <property type="match status" value="1"/>
</dbReference>
<keyword evidence="7" id="KW-0472">Membrane</keyword>
<dbReference type="GO" id="GO:0000976">
    <property type="term" value="F:transcription cis-regulatory region binding"/>
    <property type="evidence" value="ECO:0007669"/>
    <property type="project" value="UniProtKB-ARBA"/>
</dbReference>
<feature type="domain" description="NAC" evidence="12">
    <location>
        <begin position="9"/>
        <end position="161"/>
    </location>
</feature>
<sequence>MAVRPVGNLPVGYRFRPTDEELVNHYLRLKINGFHNEVRVIREVDVCKCEPWDLPDLSLIPSIDNEWFFFCPKDRKYLNGQRCNRATVAGYWKATGKDRFIKAGKGVSVIGRKKTLVFYTGRAPKGERTHWVIHEYSATDEALSGTHPGQSAFVLCRLFKKHDGKQDEMGENSNYEEVEQNIPSPTVVKPSYEDALLEPETPMLAGQPDGYETNHETPSTIDQYSYQGNNCIGEEAEGQLLGMIPIQPNPDLENALGDFREVPDHDSKIFSPCHMHMMQDYYHNPTVFGSDNNGDIDIASFLDSILATPDECSYEDSASHPISAVGNESPKYIGCIDRSFVNNSGSGSESDVELLHGQLLGGYLHDGFPMEDQQNPPPMMMTARSSIIGLIDPEIRNEELQMNLQTIMQNRQDVVSTAVSTSNGIKIRPRQPKTVEQNAQNLVAHGSAPRRIRLQTKYGSVTDENAEVEFPVIEEKDAKDQRTSAGDVAPDAVSTTETARDHDGDEQVSQESSLNVFSKASPLFSKAPPVMSSISSALHLFLVIGVVLNTAPGFEISIQKPAMLNFASQYNRHINKHLILT</sequence>
<evidence type="ECO:0000256" key="3">
    <source>
        <dbReference type="ARBA" id="ARBA00022692"/>
    </source>
</evidence>
<dbReference type="PANTHER" id="PTHR31744">
    <property type="entry name" value="PROTEIN CUP-SHAPED COTYLEDON 2-RELATED"/>
    <property type="match status" value="1"/>
</dbReference>
<evidence type="ECO:0000256" key="1">
    <source>
        <dbReference type="ARBA" id="ARBA00004123"/>
    </source>
</evidence>
<dbReference type="PANTHER" id="PTHR31744:SF216">
    <property type="entry name" value="NAC TRANSCRIPTION FACTOR"/>
    <property type="match status" value="1"/>
</dbReference>
<dbReference type="GO" id="GO:0005634">
    <property type="term" value="C:nucleus"/>
    <property type="evidence" value="ECO:0007669"/>
    <property type="project" value="UniProtKB-SubCell"/>
</dbReference>
<comment type="caution">
    <text evidence="13">The sequence shown here is derived from an EMBL/GenBank/DDBJ whole genome shotgun (WGS) entry which is preliminary data.</text>
</comment>
<dbReference type="GO" id="GO:0006355">
    <property type="term" value="P:regulation of DNA-templated transcription"/>
    <property type="evidence" value="ECO:0007669"/>
    <property type="project" value="InterPro"/>
</dbReference>
<gene>
    <name evidence="13" type="ORF">POM88_045601</name>
</gene>
<dbReference type="InterPro" id="IPR003441">
    <property type="entry name" value="NAC-dom"/>
</dbReference>
<evidence type="ECO:0000256" key="11">
    <source>
        <dbReference type="SAM" id="MobiDB-lite"/>
    </source>
</evidence>
<evidence type="ECO:0000313" key="14">
    <source>
        <dbReference type="Proteomes" id="UP001237642"/>
    </source>
</evidence>
<evidence type="ECO:0000256" key="10">
    <source>
        <dbReference type="ARBA" id="ARBA00023242"/>
    </source>
</evidence>
<dbReference type="GO" id="GO:0016020">
    <property type="term" value="C:membrane"/>
    <property type="evidence" value="ECO:0007669"/>
    <property type="project" value="UniProtKB-SubCell"/>
</dbReference>
<accession>A0AAD8M6B1</accession>
<organism evidence="13 14">
    <name type="scientific">Heracleum sosnowskyi</name>
    <dbReference type="NCBI Taxonomy" id="360622"/>
    <lineage>
        <taxon>Eukaryota</taxon>
        <taxon>Viridiplantae</taxon>
        <taxon>Streptophyta</taxon>
        <taxon>Embryophyta</taxon>
        <taxon>Tracheophyta</taxon>
        <taxon>Spermatophyta</taxon>
        <taxon>Magnoliopsida</taxon>
        <taxon>eudicotyledons</taxon>
        <taxon>Gunneridae</taxon>
        <taxon>Pentapetalae</taxon>
        <taxon>asterids</taxon>
        <taxon>campanulids</taxon>
        <taxon>Apiales</taxon>
        <taxon>Apiaceae</taxon>
        <taxon>Apioideae</taxon>
        <taxon>apioid superclade</taxon>
        <taxon>Tordylieae</taxon>
        <taxon>Tordyliinae</taxon>
        <taxon>Heracleum</taxon>
    </lineage>
</organism>
<name>A0AAD8M6B1_9APIA</name>
<dbReference type="PROSITE" id="PS51005">
    <property type="entry name" value="NAC"/>
    <property type="match status" value="1"/>
</dbReference>
<evidence type="ECO:0000256" key="4">
    <source>
        <dbReference type="ARBA" id="ARBA00022989"/>
    </source>
</evidence>
<evidence type="ECO:0000259" key="12">
    <source>
        <dbReference type="PROSITE" id="PS51005"/>
    </source>
</evidence>
<keyword evidence="3" id="KW-0812">Transmembrane</keyword>
<keyword evidence="4" id="KW-1133">Transmembrane helix</keyword>
<keyword evidence="8" id="KW-0010">Activator</keyword>
<keyword evidence="5" id="KW-0805">Transcription regulation</keyword>
<keyword evidence="10" id="KW-0539">Nucleus</keyword>
<dbReference type="AlphaFoldDB" id="A0AAD8M6B1"/>